<dbReference type="Proteomes" id="UP000510821">
    <property type="component" value="Chromosome"/>
</dbReference>
<name>A0A7D5XIQ0_FERL1</name>
<accession>A0A7D5XIQ0</accession>
<evidence type="ECO:0000313" key="2">
    <source>
        <dbReference type="Proteomes" id="UP000510821"/>
    </source>
</evidence>
<organism evidence="1 2">
    <name type="scientific">Fermentimicrarchaeum limneticum</name>
    <dbReference type="NCBI Taxonomy" id="2795018"/>
    <lineage>
        <taxon>Archaea</taxon>
        <taxon>Candidatus Micrarchaeota</taxon>
        <taxon>Candidatus Fermentimicrarchaeales</taxon>
        <taxon>Candidatus Fermentimicrarchaeaceae</taxon>
        <taxon>Candidatus Fermentimicrarchaeum</taxon>
    </lineage>
</organism>
<dbReference type="KEGG" id="flt:Sv326_1219"/>
<protein>
    <submittedName>
        <fullName evidence="1">Uncharacterized protein</fullName>
    </submittedName>
</protein>
<dbReference type="AlphaFoldDB" id="A0A7D5XIQ0"/>
<evidence type="ECO:0000313" key="1">
    <source>
        <dbReference type="EMBL" id="QLJ53394.1"/>
    </source>
</evidence>
<proteinExistence type="predicted"/>
<reference evidence="2" key="1">
    <citation type="submission" date="2020-07" db="EMBL/GenBank/DDBJ databases">
        <title>Metabolic diversity and evolutionary history of the archaeal phylum ###Micrarchaeota### uncovered from a freshwater lake metagenome.</title>
        <authorList>
            <person name="Kadnikov V.V."/>
            <person name="Savvichev A.S."/>
            <person name="Mardanov A.V."/>
            <person name="Beletsky A.V."/>
            <person name="Chupakov A.V."/>
            <person name="Kokryatskaya N.M."/>
            <person name="Pimenov N.V."/>
            <person name="Ravin N.V."/>
        </authorList>
    </citation>
    <scope>NUCLEOTIDE SEQUENCE [LARGE SCALE GENOMIC DNA]</scope>
</reference>
<gene>
    <name evidence="1" type="ORF">Sv326_1219</name>
</gene>
<dbReference type="EMBL" id="CP058998">
    <property type="protein sequence ID" value="QLJ53394.1"/>
    <property type="molecule type" value="Genomic_DNA"/>
</dbReference>
<sequence length="53" mass="6304">MRQIAIVLETAREDIDTLTSEIKTKVDGIGNVEWVGYHVKKLRNERFEKNFRR</sequence>